<evidence type="ECO:0000313" key="2">
    <source>
        <dbReference type="EMBL" id="MDR0182149.1"/>
    </source>
</evidence>
<evidence type="ECO:0000313" key="3">
    <source>
        <dbReference type="Proteomes" id="UP001233535"/>
    </source>
</evidence>
<evidence type="ECO:0000256" key="1">
    <source>
        <dbReference type="SAM" id="Phobius"/>
    </source>
</evidence>
<dbReference type="EMBL" id="JARUHG010000001">
    <property type="protein sequence ID" value="MDR0182149.1"/>
    <property type="molecule type" value="Genomic_DNA"/>
</dbReference>
<dbReference type="Proteomes" id="UP001233535">
    <property type="component" value="Unassembled WGS sequence"/>
</dbReference>
<keyword evidence="1" id="KW-1133">Transmembrane helix</keyword>
<proteinExistence type="predicted"/>
<keyword evidence="1" id="KW-0812">Transmembrane</keyword>
<protein>
    <submittedName>
        <fullName evidence="2">Uncharacterized protein</fullName>
    </submittedName>
</protein>
<reference evidence="2 3" key="1">
    <citation type="submission" date="2023-04" db="EMBL/GenBank/DDBJ databases">
        <title>Lysobacter sp. strain UC isolated from soil sample.</title>
        <authorList>
            <person name="Choksket S."/>
            <person name="Harshvardhan F."/>
            <person name="Rana R."/>
            <person name="Patil P.B."/>
            <person name="Korpole S."/>
        </authorList>
    </citation>
    <scope>NUCLEOTIDE SEQUENCE [LARGE SCALE GENOMIC DNA]</scope>
    <source>
        <strain evidence="2 3">UC</strain>
    </source>
</reference>
<dbReference type="RefSeq" id="WP_309261306.1">
    <property type="nucleotide sequence ID" value="NZ_JARUHG010000001.1"/>
</dbReference>
<sequence length="113" mass="11849">MAVNALAASRAAPWAALVAALGGEALHHQLLSDMLRFRCEAGSLAFGLGVASVSWLLMAAGSGVSWLAARGDLRDPHVQTRRFIAQLGWLACALCAIGVAWQTLATWLVPPCP</sequence>
<keyword evidence="1" id="KW-0472">Membrane</keyword>
<comment type="caution">
    <text evidence="2">The sequence shown here is derived from an EMBL/GenBank/DDBJ whole genome shotgun (WGS) entry which is preliminary data.</text>
</comment>
<organism evidence="2 3">
    <name type="scientific">Lysobacter arvi</name>
    <dbReference type="NCBI Taxonomy" id="3038776"/>
    <lineage>
        <taxon>Bacteria</taxon>
        <taxon>Pseudomonadati</taxon>
        <taxon>Pseudomonadota</taxon>
        <taxon>Gammaproteobacteria</taxon>
        <taxon>Lysobacterales</taxon>
        <taxon>Lysobacteraceae</taxon>
        <taxon>Lysobacter</taxon>
    </lineage>
</organism>
<feature type="transmembrane region" description="Helical" evidence="1">
    <location>
        <begin position="41"/>
        <end position="67"/>
    </location>
</feature>
<name>A0ABU1CAD1_9GAMM</name>
<keyword evidence="3" id="KW-1185">Reference proteome</keyword>
<feature type="transmembrane region" description="Helical" evidence="1">
    <location>
        <begin position="87"/>
        <end position="109"/>
    </location>
</feature>
<gene>
    <name evidence="2" type="ORF">P8609_04080</name>
</gene>
<accession>A0ABU1CAD1</accession>